<reference evidence="7" key="1">
    <citation type="submission" date="2024-02" db="EMBL/GenBank/DDBJ databases">
        <authorList>
            <consortium name="ELIXIR-Norway"/>
            <consortium name="Elixir Norway"/>
        </authorList>
    </citation>
    <scope>NUCLEOTIDE SEQUENCE</scope>
</reference>
<protein>
    <recommendedName>
        <fullName evidence="6">Protein kinase domain-containing protein</fullName>
    </recommendedName>
</protein>
<evidence type="ECO:0000256" key="3">
    <source>
        <dbReference type="ARBA" id="ARBA00022777"/>
    </source>
</evidence>
<evidence type="ECO:0000259" key="6">
    <source>
        <dbReference type="PROSITE" id="PS50011"/>
    </source>
</evidence>
<dbReference type="InterPro" id="IPR011009">
    <property type="entry name" value="Kinase-like_dom_sf"/>
</dbReference>
<dbReference type="PANTHER" id="PTHR44329">
    <property type="entry name" value="SERINE/THREONINE-PROTEIN KINASE TNNI3K-RELATED"/>
    <property type="match status" value="1"/>
</dbReference>
<evidence type="ECO:0000256" key="2">
    <source>
        <dbReference type="ARBA" id="ARBA00022741"/>
    </source>
</evidence>
<dbReference type="PANTHER" id="PTHR44329:SF260">
    <property type="entry name" value="PROTEIN KINASE DOMAIN-CONTAINING PROTEIN"/>
    <property type="match status" value="1"/>
</dbReference>
<evidence type="ECO:0000313" key="8">
    <source>
        <dbReference type="Proteomes" id="UP001497512"/>
    </source>
</evidence>
<dbReference type="InterPro" id="IPR051681">
    <property type="entry name" value="Ser/Thr_Kinases-Pseudokinases"/>
</dbReference>
<name>A0ABP0TW91_9BRYO</name>
<dbReference type="SUPFAM" id="SSF56112">
    <property type="entry name" value="Protein kinase-like (PK-like)"/>
    <property type="match status" value="1"/>
</dbReference>
<dbReference type="InterPro" id="IPR000719">
    <property type="entry name" value="Prot_kinase_dom"/>
</dbReference>
<evidence type="ECO:0000256" key="1">
    <source>
        <dbReference type="ARBA" id="ARBA00022679"/>
    </source>
</evidence>
<dbReference type="PROSITE" id="PS00108">
    <property type="entry name" value="PROTEIN_KINASE_ST"/>
    <property type="match status" value="1"/>
</dbReference>
<feature type="binding site" evidence="5">
    <location>
        <position position="296"/>
    </location>
    <ligand>
        <name>ATP</name>
        <dbReference type="ChEBI" id="CHEBI:30616"/>
    </ligand>
</feature>
<dbReference type="InterPro" id="IPR008271">
    <property type="entry name" value="Ser/Thr_kinase_AS"/>
</dbReference>
<evidence type="ECO:0000313" key="7">
    <source>
        <dbReference type="EMBL" id="CAK9203980.1"/>
    </source>
</evidence>
<dbReference type="Pfam" id="PF00069">
    <property type="entry name" value="Pkinase"/>
    <property type="match status" value="1"/>
</dbReference>
<proteinExistence type="predicted"/>
<evidence type="ECO:0000256" key="5">
    <source>
        <dbReference type="PROSITE-ProRule" id="PRU10141"/>
    </source>
</evidence>
<gene>
    <name evidence="7" type="ORF">CSSPTR1EN2_LOCUS7157</name>
</gene>
<dbReference type="Proteomes" id="UP001497512">
    <property type="component" value="Chromosome 14"/>
</dbReference>
<evidence type="ECO:0000256" key="4">
    <source>
        <dbReference type="ARBA" id="ARBA00022840"/>
    </source>
</evidence>
<keyword evidence="1" id="KW-0808">Transferase</keyword>
<dbReference type="InterPro" id="IPR017441">
    <property type="entry name" value="Protein_kinase_ATP_BS"/>
</dbReference>
<dbReference type="SMART" id="SM00220">
    <property type="entry name" value="S_TKc"/>
    <property type="match status" value="1"/>
</dbReference>
<accession>A0ABP0TW91</accession>
<organism evidence="7 8">
    <name type="scientific">Sphagnum troendelagicum</name>
    <dbReference type="NCBI Taxonomy" id="128251"/>
    <lineage>
        <taxon>Eukaryota</taxon>
        <taxon>Viridiplantae</taxon>
        <taxon>Streptophyta</taxon>
        <taxon>Embryophyta</taxon>
        <taxon>Bryophyta</taxon>
        <taxon>Sphagnophytina</taxon>
        <taxon>Sphagnopsida</taxon>
        <taxon>Sphagnales</taxon>
        <taxon>Sphagnaceae</taxon>
        <taxon>Sphagnum</taxon>
    </lineage>
</organism>
<feature type="domain" description="Protein kinase" evidence="6">
    <location>
        <begin position="269"/>
        <end position="557"/>
    </location>
</feature>
<dbReference type="EMBL" id="OZ019906">
    <property type="protein sequence ID" value="CAK9203980.1"/>
    <property type="molecule type" value="Genomic_DNA"/>
</dbReference>
<keyword evidence="3" id="KW-0418">Kinase</keyword>
<keyword evidence="4 5" id="KW-0067">ATP-binding</keyword>
<dbReference type="PROSITE" id="PS50011">
    <property type="entry name" value="PROTEIN_KINASE_DOM"/>
    <property type="match status" value="1"/>
</dbReference>
<keyword evidence="2 5" id="KW-0547">Nucleotide-binding</keyword>
<sequence length="797" mass="90872">MLGIPFIQFVNLLATLGMTWLEQVMAFYFSQIWSFIRFMVFGNLGSSGKELSLELEPILVTMKKVENIVVDVDQIQLNKQLCNYLGKKIKKTRIILEAFVSTSTSITIDQKRAFQEIHMVVKHAEVLVQKCLCKEFSWLDGAITLANVEEDVIEILLGLSWWTRVLKMTSADMEQSKVIQNTTKALRKQEKLLQKFLDANSFFQGQAKDDKDYLLAKLADVKGQHVNASFISPINTYNKEQILSIYLLARIMGDVDNVIKEVDTQLKEYTKVRSLGKGGFGVVNEVTWLEKKCALKIIHGSNSNMEEKEVTILRSCHHPHIAQFFWYWKDDKKSYIMMEWMPRNLCTHIENQLQGESYTPFKLHVAIDIMLQVANAMRYLHSRRIVHRDLKTSNILVQPNMEVFEGYLHVKLADFGTAKTYNMTETPSTQTPRKGTPAYAAPEVNFGQPVVHGEKTPKFPPKADVWSFAMVCSEILIGEPPFANEPRATLRAKIIDHDLRPALPNDCPSYLRYCITSCWELSPKKRPNFSTICRNLMLAKTMSLGIIPLDICNHLFLESKKIKKRLAVGASLPDESDIFSSEAFQSTNGHEMEVHEHNGQGYYLIGTYFTYYTNESKKETIFGKTSNYNTGIYSKGLKTLAEVNAIKSSFQSHEKTIMEGISWLEDSKAYGCLIGLFVNSQHLKGLKEREIKVAQGGFLKSRENIIKFLWGTSDKIESCELAASFSGKYYLSQENDYLYLGYGSNNPALISHLWRENDLVFGNKENSQFTSRNVIGEEILQSWGSDEKCITYTLSIS</sequence>
<dbReference type="Gene3D" id="1.10.510.10">
    <property type="entry name" value="Transferase(Phosphotransferase) domain 1"/>
    <property type="match status" value="1"/>
</dbReference>
<keyword evidence="8" id="KW-1185">Reference proteome</keyword>
<dbReference type="PROSITE" id="PS00107">
    <property type="entry name" value="PROTEIN_KINASE_ATP"/>
    <property type="match status" value="1"/>
</dbReference>